<organism evidence="2">
    <name type="scientific">uncultured Poseidoniia archaeon</name>
    <dbReference type="NCBI Taxonomy" id="1697135"/>
    <lineage>
        <taxon>Archaea</taxon>
        <taxon>Methanobacteriati</taxon>
        <taxon>Thermoplasmatota</taxon>
        <taxon>Candidatus Poseidoniia</taxon>
        <taxon>environmental samples</taxon>
    </lineage>
</organism>
<name>A0A1B1TG06_9ARCH</name>
<sequence length="1015" mass="110178">MLLSPLSTSAQIPTTGEPEINALWILDDNGVNAHAYRITFADNSSFDVEIEVTHIRDGVELETYELLQWKIIDSHRVVDIFVNTTLQWADEVTVSVDINAVDGQPIMPVSATRVMDIGTWNQPMDDHEIMLSTVWDLDQSYENEEGEQGFFLNFEGQGWQKREGEILNSWELGNGSFITLESTNGSTNNLSLVLESIWKNETIVGGVLTTQIFDARGYGVLNLIDDDGETQTHILANVSEAWLNRSMIGEDITERLRLEATGILNISSTESNESSTNLDGEVSVFYLETWDENGVRRLQDQQFEALAELIIIDEGTRLDISLEGLTSSERWEDGVRVMHKEELIGSGTFGFEEQDNESSIAINGTIYDFHSLTEDGQTKIDDIHVDGDITGDVQGSFGIVRYIEETGQQINASGVSFLVNVIHEETWFNLTGINGGNFFDGAGIGSSNNNSWNYQAVQSDWDNRTVRLVWEETGADASSGEEFPENSPLQKNATAPVAEEGLGNVSISRETGLMPIPMIPGDNIRLDGQVGLVLEITAESVSFDPRDGHNFHVITWSGEYEGDGSGYASGAIIDQGPLKGLLSNVNRTLEIPYGEDNNTAFLNESQTLERVLSPSIVTLEENSAPTIGEIYLQQGIVVGEGGSSATLIANVTDIDWNMESVIVDLTPIGGDIVEMNDRGLNGDQSVGDDLFSIIISVPGLESGIVELNVTATDKFGVMASSVGQIEIINQAPRLTSVEILPNMGYRGTIMVVNAQAYDGHGVNNVSIDLRNYGGEQVSLTETSGIWAGQIVIPQGMAPGFQNIQFILEDGQGKVGTSNVWYQDQPDSQDPRGPHFISDEVTVPIEIKVLNSAPEIIVPSGVEFTRPNSPSIEIIEVQILDSDGISNARAQLGVFAPLGSDGGWTIMYDDGTNGDRVANDGNFTVEISLRSSTPIGSHDVLIQAADQYDVISGTMPMSITIDDDSTVVPGLDETSLSTGLLVGVFGILVIAIIVVSAMLIRNKDDDGSGGDRFGFE</sequence>
<keyword evidence="1" id="KW-0472">Membrane</keyword>
<feature type="transmembrane region" description="Helical" evidence="1">
    <location>
        <begin position="978"/>
        <end position="999"/>
    </location>
</feature>
<evidence type="ECO:0000256" key="1">
    <source>
        <dbReference type="SAM" id="Phobius"/>
    </source>
</evidence>
<reference evidence="2" key="2">
    <citation type="journal article" date="2015" name="ISME J.">
        <title>A new class of marine Euryarchaeota group II from the Mediterranean deep chlorophyll maximum.</title>
        <authorList>
            <person name="Martin-Cuadrado A.B."/>
            <person name="Garcia-Heredia I."/>
            <person name="Molto A.G."/>
            <person name="Lopez-Ubeda R."/>
            <person name="Kimes N."/>
            <person name="Lopez-Garcia P."/>
            <person name="Moreira D."/>
            <person name="Rodriguez-Valera F."/>
        </authorList>
    </citation>
    <scope>NUCLEOTIDE SEQUENCE</scope>
</reference>
<keyword evidence="1" id="KW-0812">Transmembrane</keyword>
<protein>
    <submittedName>
        <fullName evidence="2">Uncharacterized protein</fullName>
    </submittedName>
</protein>
<accession>A0A1B1TG06</accession>
<dbReference type="EMBL" id="KP211930">
    <property type="protein sequence ID" value="ANV81225.1"/>
    <property type="molecule type" value="Genomic_DNA"/>
</dbReference>
<reference evidence="2" key="1">
    <citation type="submission" date="2014-11" db="EMBL/GenBank/DDBJ databases">
        <authorList>
            <person name="Zhu J."/>
            <person name="Qi W."/>
            <person name="Song R."/>
        </authorList>
    </citation>
    <scope>NUCLEOTIDE SEQUENCE</scope>
</reference>
<dbReference type="NCBIfam" id="NF041940">
    <property type="entry name" value="choice_anch_X"/>
    <property type="match status" value="1"/>
</dbReference>
<evidence type="ECO:0000313" key="2">
    <source>
        <dbReference type="EMBL" id="ANV81225.1"/>
    </source>
</evidence>
<dbReference type="AlphaFoldDB" id="A0A1B1TG06"/>
<proteinExistence type="predicted"/>
<keyword evidence="1" id="KW-1133">Transmembrane helix</keyword>